<sequence>MSAHELPFDLDDMIARLRPWIETESPTFDADAVNRMVDAAAYDFAAAGASIEFIPGRMGFGGSLRARFPHKDQGKPGILVSGHLDTVHPLGVIDINPYRREGGKLYGPGIQDMKGGNFVALEAMRQIARSGLVTKLPVTFLLTPDEEVGTPSTRDLIEQEALKNKYVLVPEPARRDGGAVVGRYAIARYNLETVGKPSHAGWLLKEGRSAIRRMAEKIIEIEALTTDDCTFSVGVIQAGQWVNCVSSSCNAEALSMAKTQKDLEDGVARIMALAGTKDDVELIVTRGVTRPVWEPGQPQDLKLFNLANEIAKEIGFTMTAQSSGGGSDGNFTGALGVPTLDSIGVRGEGLHTLGEHIFEDSLVERARLHAGLFLSLE</sequence>
<dbReference type="InterPro" id="IPR050072">
    <property type="entry name" value="Peptidase_M20A"/>
</dbReference>
<protein>
    <submittedName>
        <fullName evidence="6">M20/M25/M40 family metallo-hydrolase</fullName>
    </submittedName>
</protein>
<keyword evidence="2" id="KW-0479">Metal-binding</keyword>
<comment type="caution">
    <text evidence="6">The sequence shown here is derived from an EMBL/GenBank/DDBJ whole genome shotgun (WGS) entry which is preliminary data.</text>
</comment>
<dbReference type="InterPro" id="IPR001261">
    <property type="entry name" value="ArgE/DapE_CS"/>
</dbReference>
<dbReference type="InterPro" id="IPR002933">
    <property type="entry name" value="Peptidase_M20"/>
</dbReference>
<organism evidence="6 7">
    <name type="scientific">Brucella pituitosa</name>
    <dbReference type="NCBI Taxonomy" id="571256"/>
    <lineage>
        <taxon>Bacteria</taxon>
        <taxon>Pseudomonadati</taxon>
        <taxon>Pseudomonadota</taxon>
        <taxon>Alphaproteobacteria</taxon>
        <taxon>Hyphomicrobiales</taxon>
        <taxon>Brucellaceae</taxon>
        <taxon>Brucella/Ochrobactrum group</taxon>
        <taxon>Brucella</taxon>
    </lineage>
</organism>
<evidence type="ECO:0000256" key="1">
    <source>
        <dbReference type="ARBA" id="ARBA00001947"/>
    </source>
</evidence>
<dbReference type="InterPro" id="IPR011650">
    <property type="entry name" value="Peptidase_M20_dimer"/>
</dbReference>
<dbReference type="CDD" id="cd03885">
    <property type="entry name" value="M20_CPDG2"/>
    <property type="match status" value="1"/>
</dbReference>
<dbReference type="NCBIfam" id="NF005678">
    <property type="entry name" value="PRK07473.1"/>
    <property type="match status" value="1"/>
</dbReference>
<dbReference type="Pfam" id="PF01546">
    <property type="entry name" value="Peptidase_M20"/>
    <property type="match status" value="1"/>
</dbReference>
<dbReference type="RefSeq" id="WP_100556731.1">
    <property type="nucleotide sequence ID" value="NZ_JADIJS010000002.1"/>
</dbReference>
<keyword evidence="7" id="KW-1185">Reference proteome</keyword>
<keyword evidence="3" id="KW-0378">Hydrolase</keyword>
<dbReference type="PIRSF" id="PIRSF037238">
    <property type="entry name" value="Carboxypeptidase_G2"/>
    <property type="match status" value="1"/>
</dbReference>
<dbReference type="Pfam" id="PF07687">
    <property type="entry name" value="M20_dimer"/>
    <property type="match status" value="1"/>
</dbReference>
<evidence type="ECO:0000313" key="7">
    <source>
        <dbReference type="Proteomes" id="UP000718278"/>
    </source>
</evidence>
<name>A0ABS3K1P4_9HYPH</name>
<dbReference type="InterPro" id="IPR036264">
    <property type="entry name" value="Bact_exopeptidase_dim_dom"/>
</dbReference>
<dbReference type="Gene3D" id="3.30.70.360">
    <property type="match status" value="1"/>
</dbReference>
<dbReference type="GeneID" id="301927674"/>
<dbReference type="Proteomes" id="UP000718278">
    <property type="component" value="Unassembled WGS sequence"/>
</dbReference>
<dbReference type="EMBL" id="JADIJS010000002">
    <property type="protein sequence ID" value="MBO1040814.1"/>
    <property type="molecule type" value="Genomic_DNA"/>
</dbReference>
<comment type="cofactor">
    <cofactor evidence="1">
        <name>Zn(2+)</name>
        <dbReference type="ChEBI" id="CHEBI:29105"/>
    </cofactor>
</comment>
<evidence type="ECO:0000256" key="3">
    <source>
        <dbReference type="ARBA" id="ARBA00022801"/>
    </source>
</evidence>
<gene>
    <name evidence="6" type="ORF">IPV26_14180</name>
</gene>
<keyword evidence="4" id="KW-0862">Zinc</keyword>
<evidence type="ECO:0000256" key="4">
    <source>
        <dbReference type="ARBA" id="ARBA00022833"/>
    </source>
</evidence>
<dbReference type="SUPFAM" id="SSF53187">
    <property type="entry name" value="Zn-dependent exopeptidases"/>
    <property type="match status" value="1"/>
</dbReference>
<dbReference type="PANTHER" id="PTHR43808">
    <property type="entry name" value="ACETYLORNITHINE DEACETYLASE"/>
    <property type="match status" value="1"/>
</dbReference>
<evidence type="ECO:0000259" key="5">
    <source>
        <dbReference type="Pfam" id="PF07687"/>
    </source>
</evidence>
<reference evidence="6 7" key="1">
    <citation type="submission" date="2020-10" db="EMBL/GenBank/DDBJ databases">
        <title>Genomic characterization of underground lake bacteria from Wind Cave National Park: Insight into the archetypical LuxI/LuxR and identification of LuxR solos.</title>
        <authorList>
            <person name="Wengert P.C."/>
            <person name="Savka M.A."/>
        </authorList>
    </citation>
    <scope>NUCLEOTIDE SEQUENCE [LARGE SCALE GENOMIC DNA]</scope>
    <source>
        <strain evidence="6 7">SD316</strain>
    </source>
</reference>
<dbReference type="PROSITE" id="PS00758">
    <property type="entry name" value="ARGE_DAPE_CPG2_1"/>
    <property type="match status" value="1"/>
</dbReference>
<feature type="domain" description="Peptidase M20 dimerisation" evidence="5">
    <location>
        <begin position="182"/>
        <end position="276"/>
    </location>
</feature>
<dbReference type="SUPFAM" id="SSF55031">
    <property type="entry name" value="Bacterial exopeptidase dimerisation domain"/>
    <property type="match status" value="1"/>
</dbReference>
<dbReference type="Gene3D" id="3.40.630.10">
    <property type="entry name" value="Zn peptidases"/>
    <property type="match status" value="1"/>
</dbReference>
<accession>A0ABS3K1P4</accession>
<dbReference type="PANTHER" id="PTHR43808:SF9">
    <property type="entry name" value="BLL0789 PROTEIN"/>
    <property type="match status" value="1"/>
</dbReference>
<proteinExistence type="predicted"/>
<evidence type="ECO:0000313" key="6">
    <source>
        <dbReference type="EMBL" id="MBO1040814.1"/>
    </source>
</evidence>
<evidence type="ECO:0000256" key="2">
    <source>
        <dbReference type="ARBA" id="ARBA00022723"/>
    </source>
</evidence>
<dbReference type="InterPro" id="IPR017150">
    <property type="entry name" value="Pept_M20_glutamate_carboxypep"/>
</dbReference>